<sequence length="171" mass="19274">MGMWDYFYSTSDFLKRNAPDQTTVKGWCSSSYGIGSAAVNKIDKAVRIDALHKVKQCMTDEEARSRIGQAATYIAKEAAYYGFHEGLKTLPGGAPVSKFFKHFEQKSESHAKRELKALQTKVGKLEEEISICRKLMEPAEIHKPARAAMKSQKALPFNSEDGIRAFRMEYI</sequence>
<proteinExistence type="predicted"/>
<gene>
    <name evidence="2" type="ORF">I3842_11G173400</name>
</gene>
<evidence type="ECO:0000313" key="3">
    <source>
        <dbReference type="Proteomes" id="UP000811246"/>
    </source>
</evidence>
<name>A0A922J036_CARIL</name>
<evidence type="ECO:0000256" key="1">
    <source>
        <dbReference type="SAM" id="Coils"/>
    </source>
</evidence>
<accession>A0A922J036</accession>
<comment type="caution">
    <text evidence="2">The sequence shown here is derived from an EMBL/GenBank/DDBJ whole genome shotgun (WGS) entry which is preliminary data.</text>
</comment>
<dbReference type="AlphaFoldDB" id="A0A922J036"/>
<feature type="coiled-coil region" evidence="1">
    <location>
        <begin position="108"/>
        <end position="135"/>
    </location>
</feature>
<reference evidence="2" key="1">
    <citation type="submission" date="2021-01" db="EMBL/GenBank/DDBJ databases">
        <authorList>
            <person name="Lovell J.T."/>
            <person name="Bentley N."/>
            <person name="Bhattarai G."/>
            <person name="Jenkins J.W."/>
            <person name="Sreedasyam A."/>
            <person name="Alarcon Y."/>
            <person name="Bock C."/>
            <person name="Boston L."/>
            <person name="Carlson J."/>
            <person name="Cervantes K."/>
            <person name="Clermont K."/>
            <person name="Krom N."/>
            <person name="Kubenka K."/>
            <person name="Mamidi S."/>
            <person name="Mattison C."/>
            <person name="Monteros M."/>
            <person name="Pisani C."/>
            <person name="Plott C."/>
            <person name="Rajasekar S."/>
            <person name="Rhein H.S."/>
            <person name="Rohla C."/>
            <person name="Song M."/>
            <person name="Hilaire R.S."/>
            <person name="Shu S."/>
            <person name="Wells L."/>
            <person name="Wang X."/>
            <person name="Webber J."/>
            <person name="Heerema R.J."/>
            <person name="Klein P."/>
            <person name="Conner P."/>
            <person name="Grauke L."/>
            <person name="Grimwood J."/>
            <person name="Schmutz J."/>
            <person name="Randall J.J."/>
        </authorList>
    </citation>
    <scope>NUCLEOTIDE SEQUENCE</scope>
    <source>
        <tissue evidence="2">Leaf</tissue>
    </source>
</reference>
<dbReference type="Proteomes" id="UP000811246">
    <property type="component" value="Chromosome 11"/>
</dbReference>
<organism evidence="2 3">
    <name type="scientific">Carya illinoinensis</name>
    <name type="common">Pecan</name>
    <dbReference type="NCBI Taxonomy" id="32201"/>
    <lineage>
        <taxon>Eukaryota</taxon>
        <taxon>Viridiplantae</taxon>
        <taxon>Streptophyta</taxon>
        <taxon>Embryophyta</taxon>
        <taxon>Tracheophyta</taxon>
        <taxon>Spermatophyta</taxon>
        <taxon>Magnoliopsida</taxon>
        <taxon>eudicotyledons</taxon>
        <taxon>Gunneridae</taxon>
        <taxon>Pentapetalae</taxon>
        <taxon>rosids</taxon>
        <taxon>fabids</taxon>
        <taxon>Fagales</taxon>
        <taxon>Juglandaceae</taxon>
        <taxon>Carya</taxon>
    </lineage>
</organism>
<keyword evidence="1" id="KW-0175">Coiled coil</keyword>
<evidence type="ECO:0000313" key="2">
    <source>
        <dbReference type="EMBL" id="KAG6689406.1"/>
    </source>
</evidence>
<protein>
    <submittedName>
        <fullName evidence="2">Uncharacterized protein</fullName>
    </submittedName>
</protein>
<dbReference type="EMBL" id="CM031835">
    <property type="protein sequence ID" value="KAG6689406.1"/>
    <property type="molecule type" value="Genomic_DNA"/>
</dbReference>